<dbReference type="Proteomes" id="UP000033441">
    <property type="component" value="Unassembled WGS sequence"/>
</dbReference>
<protein>
    <submittedName>
        <fullName evidence="1">Uncharacterized protein</fullName>
    </submittedName>
</protein>
<dbReference type="AlphaFoldDB" id="A0A0F3N7C3"/>
<sequence length="51" mass="6164">MSHATCGIMLNLWYYRETLYKLTVDRKVHTERISVMKDTETAERIKFFSLH</sequence>
<accession>A0A0F3N7C3</accession>
<gene>
    <name evidence="1" type="ORF">APHMUC_0727</name>
</gene>
<evidence type="ECO:0000313" key="2">
    <source>
        <dbReference type="Proteomes" id="UP000033441"/>
    </source>
</evidence>
<name>A0A0F3N7C3_ANAPH</name>
<reference evidence="1 2" key="1">
    <citation type="submission" date="2015-02" db="EMBL/GenBank/DDBJ databases">
        <title>Genome Sequencing of Rickettsiales.</title>
        <authorList>
            <person name="Daugherty S.C."/>
            <person name="Su Q."/>
            <person name="Abolude K."/>
            <person name="Beier-Sexton M."/>
            <person name="Carlyon J.A."/>
            <person name="Carter R."/>
            <person name="Day N.P."/>
            <person name="Dumler S.J."/>
            <person name="Dyachenko V."/>
            <person name="Godinez A."/>
            <person name="Kurtti T.J."/>
            <person name="Lichay M."/>
            <person name="Mullins K.E."/>
            <person name="Ott S."/>
            <person name="Pappas-Brown V."/>
            <person name="Paris D.H."/>
            <person name="Patel P."/>
            <person name="Richards A.L."/>
            <person name="Sadzewicz L."/>
            <person name="Sears K."/>
            <person name="Seidman D."/>
            <person name="Sengamalay N."/>
            <person name="Stenos J."/>
            <person name="Tallon L.J."/>
            <person name="Vincent G."/>
            <person name="Fraser C.M."/>
            <person name="Munderloh U."/>
            <person name="Dunning-Hotopp J.C."/>
        </authorList>
    </citation>
    <scope>NUCLEOTIDE SEQUENCE [LARGE SCALE GENOMIC DNA]</scope>
    <source>
        <strain evidence="1 2">ApMUC09</strain>
    </source>
</reference>
<proteinExistence type="predicted"/>
<comment type="caution">
    <text evidence="1">The sequence shown here is derived from an EMBL/GenBank/DDBJ whole genome shotgun (WGS) entry which is preliminary data.</text>
</comment>
<evidence type="ECO:0000313" key="1">
    <source>
        <dbReference type="EMBL" id="KJV63998.1"/>
    </source>
</evidence>
<dbReference type="EMBL" id="LANV01000001">
    <property type="protein sequence ID" value="KJV63998.1"/>
    <property type="molecule type" value="Genomic_DNA"/>
</dbReference>
<organism evidence="1 2">
    <name type="scientific">Anaplasma phagocytophilum str. ApMUC09</name>
    <dbReference type="NCBI Taxonomy" id="1359152"/>
    <lineage>
        <taxon>Bacteria</taxon>
        <taxon>Pseudomonadati</taxon>
        <taxon>Pseudomonadota</taxon>
        <taxon>Alphaproteobacteria</taxon>
        <taxon>Rickettsiales</taxon>
        <taxon>Anaplasmataceae</taxon>
        <taxon>Anaplasma</taxon>
        <taxon>phagocytophilum group</taxon>
    </lineage>
</organism>